<dbReference type="Pfam" id="PF08240">
    <property type="entry name" value="ADH_N"/>
    <property type="match status" value="1"/>
</dbReference>
<dbReference type="InterPro" id="IPR047122">
    <property type="entry name" value="Trans-enoyl_RdTase-like"/>
</dbReference>
<evidence type="ECO:0000313" key="3">
    <source>
        <dbReference type="Proteomes" id="UP001549257"/>
    </source>
</evidence>
<dbReference type="Gene3D" id="3.40.50.720">
    <property type="entry name" value="NAD(P)-binding Rossmann-like Domain"/>
    <property type="match status" value="1"/>
</dbReference>
<accession>A0ABV2QNN0</accession>
<dbReference type="Gene3D" id="3.90.180.10">
    <property type="entry name" value="Medium-chain alcohol dehydrogenases, catalytic domain"/>
    <property type="match status" value="1"/>
</dbReference>
<dbReference type="CDD" id="cd08249">
    <property type="entry name" value="enoyl_reductase_like"/>
    <property type="match status" value="1"/>
</dbReference>
<dbReference type="PANTHER" id="PTHR45348">
    <property type="entry name" value="HYPOTHETICAL OXIDOREDUCTASE (EUROFUNG)"/>
    <property type="match status" value="1"/>
</dbReference>
<reference evidence="2 3" key="1">
    <citation type="submission" date="2024-06" db="EMBL/GenBank/DDBJ databases">
        <title>Sorghum-associated microbial communities from plants grown in Nebraska, USA.</title>
        <authorList>
            <person name="Schachtman D."/>
        </authorList>
    </citation>
    <scope>NUCLEOTIDE SEQUENCE [LARGE SCALE GENOMIC DNA]</scope>
    <source>
        <strain evidence="2 3">2857</strain>
    </source>
</reference>
<dbReference type="SUPFAM" id="SSF51735">
    <property type="entry name" value="NAD(P)-binding Rossmann-fold domains"/>
    <property type="match status" value="1"/>
</dbReference>
<dbReference type="InterPro" id="IPR013154">
    <property type="entry name" value="ADH-like_N"/>
</dbReference>
<dbReference type="SUPFAM" id="SSF50129">
    <property type="entry name" value="GroES-like"/>
    <property type="match status" value="1"/>
</dbReference>
<name>A0ABV2QNN0_9MICO</name>
<dbReference type="InterPro" id="IPR020843">
    <property type="entry name" value="ER"/>
</dbReference>
<proteinExistence type="predicted"/>
<sequence>MTAINHTASIVALDRPLEVREAGRSEPGPNQIMVRNFAVAVNPVDWVIQTAGAFMYRWIKKPFVLGSDVAGEVVAVGAGVSRFSVGDRVLGLAVGAEKDVNDPRQGAFQEYTVLAEALASRIPDGMTFEAAAVLPLGLSTAACGLFQKGQLALRHPGSALPGSGETVVVWGGSTSVGSNAIQLAVAAGYRVVTTASPRNFDYVRRLGASEVFDYASDSAVADVTAAVAGGRLAGTLAIGTGSARPCVDIAHAAGGSRRVALASPAVSFAALADSRRKSVEIPRLLWRLMSSTTSLMIRARVRGIQARFIWGSSLKDDEVGDLIFRDFLPGALEDGSFLPSPPPRVVGRGLRNVQLALDTQRAGVSAEKIVVQL</sequence>
<feature type="domain" description="Enoyl reductase (ER)" evidence="1">
    <location>
        <begin position="12"/>
        <end position="371"/>
    </location>
</feature>
<dbReference type="InterPro" id="IPR011032">
    <property type="entry name" value="GroES-like_sf"/>
</dbReference>
<evidence type="ECO:0000313" key="2">
    <source>
        <dbReference type="EMBL" id="MET4582641.1"/>
    </source>
</evidence>
<dbReference type="PANTHER" id="PTHR45348:SF2">
    <property type="entry name" value="ZINC-TYPE ALCOHOL DEHYDROGENASE-LIKE PROTEIN C2E1P3.01"/>
    <property type="match status" value="1"/>
</dbReference>
<dbReference type="Proteomes" id="UP001549257">
    <property type="component" value="Unassembled WGS sequence"/>
</dbReference>
<protein>
    <submittedName>
        <fullName evidence="2">NADPH:quinone reductase-like Zn-dependent oxidoreductase</fullName>
    </submittedName>
</protein>
<keyword evidence="3" id="KW-1185">Reference proteome</keyword>
<organism evidence="2 3">
    <name type="scientific">Conyzicola nivalis</name>
    <dbReference type="NCBI Taxonomy" id="1477021"/>
    <lineage>
        <taxon>Bacteria</taxon>
        <taxon>Bacillati</taxon>
        <taxon>Actinomycetota</taxon>
        <taxon>Actinomycetes</taxon>
        <taxon>Micrococcales</taxon>
        <taxon>Microbacteriaceae</taxon>
        <taxon>Conyzicola</taxon>
    </lineage>
</organism>
<gene>
    <name evidence="2" type="ORF">ABIE21_002151</name>
</gene>
<evidence type="ECO:0000259" key="1">
    <source>
        <dbReference type="SMART" id="SM00829"/>
    </source>
</evidence>
<dbReference type="EMBL" id="JBEPSJ010000002">
    <property type="protein sequence ID" value="MET4582641.1"/>
    <property type="molecule type" value="Genomic_DNA"/>
</dbReference>
<dbReference type="SMART" id="SM00829">
    <property type="entry name" value="PKS_ER"/>
    <property type="match status" value="1"/>
</dbReference>
<dbReference type="RefSeq" id="WP_354024819.1">
    <property type="nucleotide sequence ID" value="NZ_JBEPSJ010000002.1"/>
</dbReference>
<comment type="caution">
    <text evidence="2">The sequence shown here is derived from an EMBL/GenBank/DDBJ whole genome shotgun (WGS) entry which is preliminary data.</text>
</comment>
<dbReference type="InterPro" id="IPR036291">
    <property type="entry name" value="NAD(P)-bd_dom_sf"/>
</dbReference>